<dbReference type="AlphaFoldDB" id="A0AAD7N728"/>
<accession>A0AAD7N728</accession>
<comment type="caution">
    <text evidence="1">The sequence shown here is derived from an EMBL/GenBank/DDBJ whole genome shotgun (WGS) entry which is preliminary data.</text>
</comment>
<organism evidence="1 2">
    <name type="scientific">Mycena maculata</name>
    <dbReference type="NCBI Taxonomy" id="230809"/>
    <lineage>
        <taxon>Eukaryota</taxon>
        <taxon>Fungi</taxon>
        <taxon>Dikarya</taxon>
        <taxon>Basidiomycota</taxon>
        <taxon>Agaricomycotina</taxon>
        <taxon>Agaricomycetes</taxon>
        <taxon>Agaricomycetidae</taxon>
        <taxon>Agaricales</taxon>
        <taxon>Marasmiineae</taxon>
        <taxon>Mycenaceae</taxon>
        <taxon>Mycena</taxon>
    </lineage>
</organism>
<dbReference type="EMBL" id="JARJLG010000095">
    <property type="protein sequence ID" value="KAJ7747180.1"/>
    <property type="molecule type" value="Genomic_DNA"/>
</dbReference>
<reference evidence="1" key="1">
    <citation type="submission" date="2023-03" db="EMBL/GenBank/DDBJ databases">
        <title>Massive genome expansion in bonnet fungi (Mycena s.s.) driven by repeated elements and novel gene families across ecological guilds.</title>
        <authorList>
            <consortium name="Lawrence Berkeley National Laboratory"/>
            <person name="Harder C.B."/>
            <person name="Miyauchi S."/>
            <person name="Viragh M."/>
            <person name="Kuo A."/>
            <person name="Thoen E."/>
            <person name="Andreopoulos B."/>
            <person name="Lu D."/>
            <person name="Skrede I."/>
            <person name="Drula E."/>
            <person name="Henrissat B."/>
            <person name="Morin E."/>
            <person name="Kohler A."/>
            <person name="Barry K."/>
            <person name="LaButti K."/>
            <person name="Morin E."/>
            <person name="Salamov A."/>
            <person name="Lipzen A."/>
            <person name="Mereny Z."/>
            <person name="Hegedus B."/>
            <person name="Baldrian P."/>
            <person name="Stursova M."/>
            <person name="Weitz H."/>
            <person name="Taylor A."/>
            <person name="Grigoriev I.V."/>
            <person name="Nagy L.G."/>
            <person name="Martin F."/>
            <person name="Kauserud H."/>
        </authorList>
    </citation>
    <scope>NUCLEOTIDE SEQUENCE</scope>
    <source>
        <strain evidence="1">CBHHK188m</strain>
    </source>
</reference>
<evidence type="ECO:0000313" key="1">
    <source>
        <dbReference type="EMBL" id="KAJ7747180.1"/>
    </source>
</evidence>
<evidence type="ECO:0000313" key="2">
    <source>
        <dbReference type="Proteomes" id="UP001215280"/>
    </source>
</evidence>
<sequence length="112" mass="11773">MRKVPACLYKSRAARDPDPSTVISMKLSIAALIPFIAPVVANPTFPREPALAPRAPQVGCPLTYICAGGSQEVLQCEAQGYSCTDPDPPVANATCVHDCSCLIGRECGVVDV</sequence>
<proteinExistence type="predicted"/>
<name>A0AAD7N728_9AGAR</name>
<keyword evidence="2" id="KW-1185">Reference proteome</keyword>
<gene>
    <name evidence="1" type="ORF">DFH07DRAFT_962665</name>
</gene>
<protein>
    <submittedName>
        <fullName evidence="1">Uncharacterized protein</fullName>
    </submittedName>
</protein>
<dbReference type="Proteomes" id="UP001215280">
    <property type="component" value="Unassembled WGS sequence"/>
</dbReference>